<dbReference type="EMBL" id="FUWJ01000005">
    <property type="protein sequence ID" value="SKA17553.1"/>
    <property type="molecule type" value="Genomic_DNA"/>
</dbReference>
<protein>
    <submittedName>
        <fullName evidence="1">Uncharacterized protein</fullName>
    </submittedName>
</protein>
<evidence type="ECO:0000313" key="2">
    <source>
        <dbReference type="Proteomes" id="UP000190092"/>
    </source>
</evidence>
<gene>
    <name evidence="1" type="ORF">SAMN02745126_03986</name>
</gene>
<dbReference type="Proteomes" id="UP000190092">
    <property type="component" value="Unassembled WGS sequence"/>
</dbReference>
<reference evidence="2" key="1">
    <citation type="submission" date="2017-02" db="EMBL/GenBank/DDBJ databases">
        <authorList>
            <person name="Varghese N."/>
            <person name="Submissions S."/>
        </authorList>
    </citation>
    <scope>NUCLEOTIDE SEQUENCE [LARGE SCALE GENOMIC DNA]</scope>
    <source>
        <strain evidence="2">ATCC 27094</strain>
    </source>
</reference>
<dbReference type="AlphaFoldDB" id="A0A1T4RNN7"/>
<dbReference type="STRING" id="225324.SAMN02745126_03986"/>
<name>A0A1T4RNN7_9HYPH</name>
<organism evidence="1 2">
    <name type="scientific">Enhydrobacter aerosaccus</name>
    <dbReference type="NCBI Taxonomy" id="225324"/>
    <lineage>
        <taxon>Bacteria</taxon>
        <taxon>Pseudomonadati</taxon>
        <taxon>Pseudomonadota</taxon>
        <taxon>Alphaproteobacteria</taxon>
        <taxon>Hyphomicrobiales</taxon>
        <taxon>Enhydrobacter</taxon>
    </lineage>
</organism>
<accession>A0A1T4RNN7</accession>
<keyword evidence="2" id="KW-1185">Reference proteome</keyword>
<proteinExistence type="predicted"/>
<sequence>MPTVSIGQNVPPPPHPWEVCIGLSREEVEFLRWNLWLARLSMAKKARKRKLREGEAKAYAFAGSLYETIKEIA</sequence>
<evidence type="ECO:0000313" key="1">
    <source>
        <dbReference type="EMBL" id="SKA17553.1"/>
    </source>
</evidence>